<dbReference type="Pfam" id="PF16916">
    <property type="entry name" value="ZT_dimer"/>
    <property type="match status" value="1"/>
</dbReference>
<evidence type="ECO:0000256" key="3">
    <source>
        <dbReference type="ARBA" id="ARBA00022448"/>
    </source>
</evidence>
<dbReference type="SUPFAM" id="SSF161111">
    <property type="entry name" value="Cation efflux protein transmembrane domain-like"/>
    <property type="match status" value="1"/>
</dbReference>
<evidence type="ECO:0000256" key="2">
    <source>
        <dbReference type="ARBA" id="ARBA00008114"/>
    </source>
</evidence>
<evidence type="ECO:0000256" key="5">
    <source>
        <dbReference type="ARBA" id="ARBA00022989"/>
    </source>
</evidence>
<dbReference type="PANTHER" id="PTHR43840">
    <property type="entry name" value="MITOCHONDRIAL METAL TRANSPORTER 1-RELATED"/>
    <property type="match status" value="1"/>
</dbReference>
<name>A0A0F6TA71_9CORY</name>
<comment type="subcellular location">
    <subcellularLocation>
        <location evidence="1">Membrane</location>
        <topology evidence="1">Multi-pass membrane protein</topology>
    </subcellularLocation>
</comment>
<dbReference type="PATRIC" id="fig|161896.4.peg.865"/>
<keyword evidence="3" id="KW-0813">Transport</keyword>
<feature type="domain" description="Cation efflux protein cytoplasmic" evidence="9">
    <location>
        <begin position="212"/>
        <end position="290"/>
    </location>
</feature>
<keyword evidence="6 7" id="KW-0472">Membrane</keyword>
<evidence type="ECO:0000313" key="11">
    <source>
        <dbReference type="Proteomes" id="UP000033566"/>
    </source>
</evidence>
<keyword evidence="5 7" id="KW-1133">Transmembrane helix</keyword>
<dbReference type="InterPro" id="IPR027470">
    <property type="entry name" value="Cation_efflux_CTD"/>
</dbReference>
<feature type="transmembrane region" description="Helical" evidence="7">
    <location>
        <begin position="158"/>
        <end position="177"/>
    </location>
</feature>
<accession>A0A0F6TA71</accession>
<dbReference type="RefSeq" id="WP_035105753.1">
    <property type="nucleotide sequence ID" value="NZ_CP011311.1"/>
</dbReference>
<gene>
    <name evidence="10" type="ORF">UL81_04405</name>
</gene>
<dbReference type="GO" id="GO:0005886">
    <property type="term" value="C:plasma membrane"/>
    <property type="evidence" value="ECO:0007669"/>
    <property type="project" value="TreeGrafter"/>
</dbReference>
<evidence type="ECO:0000259" key="9">
    <source>
        <dbReference type="Pfam" id="PF16916"/>
    </source>
</evidence>
<evidence type="ECO:0000313" key="10">
    <source>
        <dbReference type="EMBL" id="AKE38854.1"/>
    </source>
</evidence>
<evidence type="ECO:0000256" key="6">
    <source>
        <dbReference type="ARBA" id="ARBA00023136"/>
    </source>
</evidence>
<dbReference type="Gene3D" id="3.30.70.1350">
    <property type="entry name" value="Cation efflux protein, cytoplasmic domain"/>
    <property type="match status" value="1"/>
</dbReference>
<dbReference type="GO" id="GO:0015086">
    <property type="term" value="F:cadmium ion transmembrane transporter activity"/>
    <property type="evidence" value="ECO:0007669"/>
    <property type="project" value="TreeGrafter"/>
</dbReference>
<dbReference type="SUPFAM" id="SSF160240">
    <property type="entry name" value="Cation efflux protein cytoplasmic domain-like"/>
    <property type="match status" value="1"/>
</dbReference>
<evidence type="ECO:0000256" key="1">
    <source>
        <dbReference type="ARBA" id="ARBA00004141"/>
    </source>
</evidence>
<organism evidence="10 11">
    <name type="scientific">Corynebacterium camporealensis</name>
    <dbReference type="NCBI Taxonomy" id="161896"/>
    <lineage>
        <taxon>Bacteria</taxon>
        <taxon>Bacillati</taxon>
        <taxon>Actinomycetota</taxon>
        <taxon>Actinomycetes</taxon>
        <taxon>Mycobacteriales</taxon>
        <taxon>Corynebacteriaceae</taxon>
        <taxon>Corynebacterium</taxon>
    </lineage>
</organism>
<comment type="similarity">
    <text evidence="2">Belongs to the cation diffusion facilitator (CDF) transporter (TC 2.A.4) family.</text>
</comment>
<dbReference type="InterPro" id="IPR036837">
    <property type="entry name" value="Cation_efflux_CTD_sf"/>
</dbReference>
<dbReference type="InterPro" id="IPR027469">
    <property type="entry name" value="Cation_efflux_TMD_sf"/>
</dbReference>
<dbReference type="GO" id="GO:0015093">
    <property type="term" value="F:ferrous iron transmembrane transporter activity"/>
    <property type="evidence" value="ECO:0007669"/>
    <property type="project" value="TreeGrafter"/>
</dbReference>
<dbReference type="Pfam" id="PF01545">
    <property type="entry name" value="Cation_efflux"/>
    <property type="match status" value="1"/>
</dbReference>
<dbReference type="GO" id="GO:0006882">
    <property type="term" value="P:intracellular zinc ion homeostasis"/>
    <property type="evidence" value="ECO:0007669"/>
    <property type="project" value="TreeGrafter"/>
</dbReference>
<dbReference type="InterPro" id="IPR058533">
    <property type="entry name" value="Cation_efflux_TM"/>
</dbReference>
<keyword evidence="4 7" id="KW-0812">Transmembrane</keyword>
<protein>
    <submittedName>
        <fullName evidence="10">Cation diffusion facilitator family transporter</fullName>
    </submittedName>
</protein>
<dbReference type="KEGG" id="ccj:UL81_04405"/>
<evidence type="ECO:0000259" key="8">
    <source>
        <dbReference type="Pfam" id="PF01545"/>
    </source>
</evidence>
<dbReference type="EMBL" id="CP011311">
    <property type="protein sequence ID" value="AKE38854.1"/>
    <property type="molecule type" value="Genomic_DNA"/>
</dbReference>
<dbReference type="Proteomes" id="UP000033566">
    <property type="component" value="Chromosome"/>
</dbReference>
<keyword evidence="11" id="KW-1185">Reference proteome</keyword>
<dbReference type="AlphaFoldDB" id="A0A0F6TA71"/>
<feature type="transmembrane region" description="Helical" evidence="7">
    <location>
        <begin position="40"/>
        <end position="61"/>
    </location>
</feature>
<dbReference type="GO" id="GO:0015341">
    <property type="term" value="F:zinc efflux antiporter activity"/>
    <property type="evidence" value="ECO:0007669"/>
    <property type="project" value="TreeGrafter"/>
</dbReference>
<feature type="domain" description="Cation efflux protein transmembrane" evidence="8">
    <location>
        <begin position="15"/>
        <end position="208"/>
    </location>
</feature>
<feature type="transmembrane region" description="Helical" evidence="7">
    <location>
        <begin position="12"/>
        <end position="34"/>
    </location>
</feature>
<feature type="transmembrane region" description="Helical" evidence="7">
    <location>
        <begin position="81"/>
        <end position="103"/>
    </location>
</feature>
<evidence type="ECO:0000256" key="4">
    <source>
        <dbReference type="ARBA" id="ARBA00022692"/>
    </source>
</evidence>
<dbReference type="InterPro" id="IPR050291">
    <property type="entry name" value="CDF_Transporter"/>
</dbReference>
<dbReference type="PANTHER" id="PTHR43840:SF15">
    <property type="entry name" value="MITOCHONDRIAL METAL TRANSPORTER 1-RELATED"/>
    <property type="match status" value="1"/>
</dbReference>
<evidence type="ECO:0000256" key="7">
    <source>
        <dbReference type="SAM" id="Phobius"/>
    </source>
</evidence>
<dbReference type="HOGENOM" id="CLU_013430_3_0_11"/>
<feature type="transmembrane region" description="Helical" evidence="7">
    <location>
        <begin position="183"/>
        <end position="200"/>
    </location>
</feature>
<dbReference type="Gene3D" id="1.20.1510.10">
    <property type="entry name" value="Cation efflux protein transmembrane domain"/>
    <property type="match status" value="1"/>
</dbReference>
<proteinExistence type="inferred from homology"/>
<dbReference type="InterPro" id="IPR002524">
    <property type="entry name" value="Cation_efflux"/>
</dbReference>
<dbReference type="NCBIfam" id="TIGR01297">
    <property type="entry name" value="CDF"/>
    <property type="match status" value="1"/>
</dbReference>
<reference evidence="10 11" key="1">
    <citation type="journal article" date="2015" name="Genome Announc.">
        <title>Complete Genome Sequence of Corynebacterium camporealensis DSM 44610, Isolated from the Milk of a Manchega Sheep with Subclinical Mastitis.</title>
        <authorList>
            <person name="Ruckert C."/>
            <person name="Albersmeier A."/>
            <person name="Winkler A."/>
            <person name="Tauch A."/>
        </authorList>
    </citation>
    <scope>NUCLEOTIDE SEQUENCE [LARGE SCALE GENOMIC DNA]</scope>
    <source>
        <strain evidence="10 11">DSM 44610</strain>
    </source>
</reference>
<sequence>MARVSEQKLLERFMMLSIAAAITTMFLKGLAAWLTGSVGFLSDALESSVNLVAAIAGLFALKVSAKPADKEHQFGHGKAEYLSALAEGAMIFVAAGAIIYTAIERLIVPQPVEEAGWGLTLSTLSSVINLAVGVMLIRAGKHYRSATLQADGQHLMTDVWTSVGVLVGMAAVYLTGWWWMDPVIALVVGVNILWAGYNLLKNSVSSLLSEALPEAEIEKIQQRLDAFEEKQEVSFTERRTVAFGRQRMVYLTMEVPAQWTVQRSHDVADEVEATLDELYPGCEVFIHVEPAGAPHRRASHLF</sequence>
<feature type="transmembrane region" description="Helical" evidence="7">
    <location>
        <begin position="115"/>
        <end position="137"/>
    </location>
</feature>